<dbReference type="OrthoDB" id="9810303at2"/>
<dbReference type="AlphaFoldDB" id="C6E5J8"/>
<dbReference type="EMBL" id="CP001661">
    <property type="protein sequence ID" value="ACT19522.1"/>
    <property type="molecule type" value="Genomic_DNA"/>
</dbReference>
<dbReference type="GO" id="GO:0016740">
    <property type="term" value="F:transferase activity"/>
    <property type="evidence" value="ECO:0007669"/>
    <property type="project" value="UniProtKB-KW"/>
</dbReference>
<dbReference type="Gene3D" id="3.90.550.10">
    <property type="entry name" value="Spore Coat Polysaccharide Biosynthesis Protein SpsA, Chain A"/>
    <property type="match status" value="1"/>
</dbReference>
<evidence type="ECO:0000259" key="2">
    <source>
        <dbReference type="Pfam" id="PF00535"/>
    </source>
</evidence>
<dbReference type="CAZy" id="GT2">
    <property type="family name" value="Glycosyltransferase Family 2"/>
</dbReference>
<keyword evidence="1" id="KW-0812">Transmembrane</keyword>
<gene>
    <name evidence="3" type="ordered locus">GM21_3501</name>
</gene>
<evidence type="ECO:0000256" key="1">
    <source>
        <dbReference type="SAM" id="Phobius"/>
    </source>
</evidence>
<keyword evidence="3" id="KW-0808">Transferase</keyword>
<dbReference type="InterPro" id="IPR050256">
    <property type="entry name" value="Glycosyltransferase_2"/>
</dbReference>
<sequence>MSRPQKGPGAPSQEGARIAVVIPSYKVKQHVLQVISAIGPEVSSIVVVDDACPDGSGRYVEENCRDPRVLVCSHTENRGVGGATLTGYQAALDQGADIIVKLDGDGQMDPALIPKLVRPIVDQVADYSKGNRFYSVEDLQQMPFARLVGNSVLSFMAKFSTGYWTIFDPTNGFTAIHGAVAALLPLEKIEKRYFFESDMLFRLNTLRAVVADVPMRARYADEKSNLSILGVIPEFLRKHAVNSCKRIFYNYYLRDFSAASVEVVLGLCALLFGVVFGSWTWYGSIRTGVPATSGTVMLAALPTMLGMQLFLAFLSYDTANAPKYPLHRRL</sequence>
<dbReference type="InterPro" id="IPR001173">
    <property type="entry name" value="Glyco_trans_2-like"/>
</dbReference>
<organism evidence="3">
    <name type="scientific">Geobacter sp. (strain M21)</name>
    <dbReference type="NCBI Taxonomy" id="443144"/>
    <lineage>
        <taxon>Bacteria</taxon>
        <taxon>Pseudomonadati</taxon>
        <taxon>Thermodesulfobacteriota</taxon>
        <taxon>Desulfuromonadia</taxon>
        <taxon>Geobacterales</taxon>
        <taxon>Geobacteraceae</taxon>
        <taxon>Geobacter</taxon>
    </lineage>
</organism>
<dbReference type="eggNOG" id="COG0463">
    <property type="taxonomic scope" value="Bacteria"/>
</dbReference>
<reference evidence="3" key="1">
    <citation type="submission" date="2009-07" db="EMBL/GenBank/DDBJ databases">
        <title>Complete sequence of Geobacter sp. M21.</title>
        <authorList>
            <consortium name="US DOE Joint Genome Institute"/>
            <person name="Lucas S."/>
            <person name="Copeland A."/>
            <person name="Lapidus A."/>
            <person name="Glavina del Rio T."/>
            <person name="Dalin E."/>
            <person name="Tice H."/>
            <person name="Bruce D."/>
            <person name="Goodwin L."/>
            <person name="Pitluck S."/>
            <person name="Saunders E."/>
            <person name="Brettin T."/>
            <person name="Detter J.C."/>
            <person name="Han C."/>
            <person name="Larimer F."/>
            <person name="Land M."/>
            <person name="Hauser L."/>
            <person name="Kyrpides N."/>
            <person name="Ovchinnikova G."/>
            <person name="Lovley D."/>
        </authorList>
    </citation>
    <scope>NUCLEOTIDE SEQUENCE [LARGE SCALE GENOMIC DNA]</scope>
    <source>
        <strain evidence="3">M21</strain>
    </source>
</reference>
<dbReference type="KEGG" id="gem:GM21_3501"/>
<dbReference type="CDD" id="cd04179">
    <property type="entry name" value="DPM_DPG-synthase_like"/>
    <property type="match status" value="1"/>
</dbReference>
<keyword evidence="1" id="KW-1133">Transmembrane helix</keyword>
<keyword evidence="1" id="KW-0472">Membrane</keyword>
<feature type="transmembrane region" description="Helical" evidence="1">
    <location>
        <begin position="294"/>
        <end position="314"/>
    </location>
</feature>
<feature type="transmembrane region" description="Helical" evidence="1">
    <location>
        <begin position="263"/>
        <end position="282"/>
    </location>
</feature>
<feature type="domain" description="Glycosyltransferase 2-like" evidence="2">
    <location>
        <begin position="20"/>
        <end position="176"/>
    </location>
</feature>
<protein>
    <submittedName>
        <fullName evidence="3">Glycosyl transferase family 2</fullName>
    </submittedName>
</protein>
<dbReference type="PANTHER" id="PTHR48090">
    <property type="entry name" value="UNDECAPRENYL-PHOSPHATE 4-DEOXY-4-FORMAMIDO-L-ARABINOSE TRANSFERASE-RELATED"/>
    <property type="match status" value="1"/>
</dbReference>
<dbReference type="Pfam" id="PF00535">
    <property type="entry name" value="Glycos_transf_2"/>
    <property type="match status" value="1"/>
</dbReference>
<dbReference type="PANTHER" id="PTHR48090:SF7">
    <property type="entry name" value="RFBJ PROTEIN"/>
    <property type="match status" value="1"/>
</dbReference>
<dbReference type="InterPro" id="IPR029044">
    <property type="entry name" value="Nucleotide-diphossugar_trans"/>
</dbReference>
<proteinExistence type="predicted"/>
<accession>C6E5J8</accession>
<dbReference type="SUPFAM" id="SSF53448">
    <property type="entry name" value="Nucleotide-diphospho-sugar transferases"/>
    <property type="match status" value="1"/>
</dbReference>
<dbReference type="HOGENOM" id="CLU_033536_1_1_7"/>
<dbReference type="STRING" id="443144.GM21_3501"/>
<evidence type="ECO:0000313" key="3">
    <source>
        <dbReference type="EMBL" id="ACT19522.1"/>
    </source>
</evidence>
<name>C6E5J8_GEOSM</name>